<dbReference type="AlphaFoldDB" id="A0AAW1RC71"/>
<dbReference type="GO" id="GO:0005739">
    <property type="term" value="C:mitochondrion"/>
    <property type="evidence" value="ECO:0007669"/>
    <property type="project" value="TreeGrafter"/>
</dbReference>
<dbReference type="InterPro" id="IPR023214">
    <property type="entry name" value="HAD_sf"/>
</dbReference>
<dbReference type="PANTHER" id="PTHR14269">
    <property type="entry name" value="CDP-DIACYLGLYCEROL--GLYCEROL-3-PHOSPHATE 3-PHOSPHATIDYLTRANSFERASE-RELATED"/>
    <property type="match status" value="1"/>
</dbReference>
<dbReference type="InterPro" id="IPR006353">
    <property type="entry name" value="HAD-SF_hydro_IIA_CECR5"/>
</dbReference>
<dbReference type="InterPro" id="IPR036412">
    <property type="entry name" value="HAD-like_sf"/>
</dbReference>
<dbReference type="SUPFAM" id="SSF56784">
    <property type="entry name" value="HAD-like"/>
    <property type="match status" value="1"/>
</dbReference>
<comment type="caution">
    <text evidence="1">The sequence shown here is derived from an EMBL/GenBank/DDBJ whole genome shotgun (WGS) entry which is preliminary data.</text>
</comment>
<gene>
    <name evidence="1" type="ORF">WJX81_000238</name>
</gene>
<dbReference type="InterPro" id="IPR050324">
    <property type="entry name" value="CDP-alcohol_PTase-I"/>
</dbReference>
<organism evidence="1 2">
    <name type="scientific">Elliptochloris bilobata</name>
    <dbReference type="NCBI Taxonomy" id="381761"/>
    <lineage>
        <taxon>Eukaryota</taxon>
        <taxon>Viridiplantae</taxon>
        <taxon>Chlorophyta</taxon>
        <taxon>core chlorophytes</taxon>
        <taxon>Trebouxiophyceae</taxon>
        <taxon>Trebouxiophyceae incertae sedis</taxon>
        <taxon>Elliptochloris clade</taxon>
        <taxon>Elliptochloris</taxon>
    </lineage>
</organism>
<protein>
    <submittedName>
        <fullName evidence="1">Uncharacterized protein</fullName>
    </submittedName>
</protein>
<reference evidence="1 2" key="1">
    <citation type="journal article" date="2024" name="Nat. Commun.">
        <title>Phylogenomics reveals the evolutionary origins of lichenization in chlorophyte algae.</title>
        <authorList>
            <person name="Puginier C."/>
            <person name="Libourel C."/>
            <person name="Otte J."/>
            <person name="Skaloud P."/>
            <person name="Haon M."/>
            <person name="Grisel S."/>
            <person name="Petersen M."/>
            <person name="Berrin J.G."/>
            <person name="Delaux P.M."/>
            <person name="Dal Grande F."/>
            <person name="Keller J."/>
        </authorList>
    </citation>
    <scope>NUCLEOTIDE SEQUENCE [LARGE SCALE GENOMIC DNA]</scope>
    <source>
        <strain evidence="1 2">SAG 245.80</strain>
    </source>
</reference>
<dbReference type="GO" id="GO:0046474">
    <property type="term" value="P:glycerophospholipid biosynthetic process"/>
    <property type="evidence" value="ECO:0007669"/>
    <property type="project" value="TreeGrafter"/>
</dbReference>
<dbReference type="InterPro" id="IPR006357">
    <property type="entry name" value="HAD-SF_hydro_IIA"/>
</dbReference>
<dbReference type="Gene3D" id="3.40.50.1000">
    <property type="entry name" value="HAD superfamily/HAD-like"/>
    <property type="match status" value="2"/>
</dbReference>
<dbReference type="Proteomes" id="UP001445335">
    <property type="component" value="Unassembled WGS sequence"/>
</dbReference>
<dbReference type="PANTHER" id="PTHR14269:SF4">
    <property type="entry name" value="CAT EYE SYNDROME CRITICAL REGION PROTEIN 5"/>
    <property type="match status" value="1"/>
</dbReference>
<accession>A0AAW1RC71</accession>
<sequence length="352" mass="37516">MLSNQLLGRCRHGLPRLLAQFSQLAGVQPAKQIAFSFDIDGQRPLYPVCFLTNGGGVTEQAKADQLASWLGVRVTAEQVILSHTPIRLLAAGYGSAPVLAERRGCVADVAEAYGFRAAVTSAELAAAYPPSMLPFSSRAMPLGSAGVPITAVFVFHDPADWYRDLQIIVDAMTSGGVIGSRRSDMPHVPIFFSNPDMVYADDFPTPRLGQGAFAAAVQAVYEKVAGRPMESVNTFSKPSSLAFRLAASSLAAEAKEGGWKLRTSPEPSMGKRIRDSDLPFRAIYHVGDNIHSDIAGARAAGPPWVSVLVTETGVWRGPGNSPEVPAYLVVSDVEAAVAAALQRRQESLRVIG</sequence>
<dbReference type="Pfam" id="PF13242">
    <property type="entry name" value="Hydrolase_like"/>
    <property type="match status" value="1"/>
</dbReference>
<evidence type="ECO:0000313" key="2">
    <source>
        <dbReference type="Proteomes" id="UP001445335"/>
    </source>
</evidence>
<dbReference type="NCBIfam" id="TIGR01456">
    <property type="entry name" value="CECR5"/>
    <property type="match status" value="1"/>
</dbReference>
<dbReference type="NCBIfam" id="TIGR01460">
    <property type="entry name" value="HAD-SF-IIA"/>
    <property type="match status" value="1"/>
</dbReference>
<dbReference type="EMBL" id="JALJOU010000046">
    <property type="protein sequence ID" value="KAK9831391.1"/>
    <property type="molecule type" value="Genomic_DNA"/>
</dbReference>
<keyword evidence="2" id="KW-1185">Reference proteome</keyword>
<dbReference type="Pfam" id="PF13344">
    <property type="entry name" value="Hydrolase_6"/>
    <property type="match status" value="1"/>
</dbReference>
<proteinExistence type="predicted"/>
<name>A0AAW1RC71_9CHLO</name>
<evidence type="ECO:0000313" key="1">
    <source>
        <dbReference type="EMBL" id="KAK9831391.1"/>
    </source>
</evidence>